<dbReference type="Proteomes" id="UP000001064">
    <property type="component" value="Unassembled WGS sequence"/>
</dbReference>
<dbReference type="InterPro" id="IPR020472">
    <property type="entry name" value="WD40_PAC1"/>
</dbReference>
<dbReference type="FunCoup" id="F0ZM92">
    <property type="interactions" value="1381"/>
</dbReference>
<dbReference type="SUPFAM" id="SSF50978">
    <property type="entry name" value="WD40 repeat-like"/>
    <property type="match status" value="1"/>
</dbReference>
<proteinExistence type="predicted"/>
<evidence type="ECO:0000256" key="2">
    <source>
        <dbReference type="ARBA" id="ARBA00022574"/>
    </source>
</evidence>
<evidence type="ECO:0000313" key="9">
    <source>
        <dbReference type="Proteomes" id="UP000001064"/>
    </source>
</evidence>
<feature type="repeat" description="WD" evidence="7">
    <location>
        <begin position="323"/>
        <end position="358"/>
    </location>
</feature>
<dbReference type="GO" id="GO:0071013">
    <property type="term" value="C:catalytic step 2 spliceosome"/>
    <property type="evidence" value="ECO:0000318"/>
    <property type="project" value="GO_Central"/>
</dbReference>
<dbReference type="FunFam" id="2.130.10.10:FF:000229">
    <property type="entry name" value="Small nuclear ribonucleoprotein U5 subunit 40"/>
    <property type="match status" value="1"/>
</dbReference>
<dbReference type="GO" id="GO:0005682">
    <property type="term" value="C:U5 snRNP"/>
    <property type="evidence" value="ECO:0007669"/>
    <property type="project" value="UniProtKB-ARBA"/>
</dbReference>
<dbReference type="PRINTS" id="PR00320">
    <property type="entry name" value="GPROTEINBRPT"/>
</dbReference>
<dbReference type="CDD" id="cd00200">
    <property type="entry name" value="WD40"/>
    <property type="match status" value="1"/>
</dbReference>
<protein>
    <submittedName>
        <fullName evidence="8">Uncharacterized protein</fullName>
    </submittedName>
</protein>
<dbReference type="InParanoid" id="F0ZM92"/>
<dbReference type="VEuPathDB" id="AmoebaDB:DICPUDRAFT_152778"/>
<dbReference type="Pfam" id="PF00400">
    <property type="entry name" value="WD40"/>
    <property type="match status" value="7"/>
</dbReference>
<dbReference type="InterPro" id="IPR015943">
    <property type="entry name" value="WD40/YVTN_repeat-like_dom_sf"/>
</dbReference>
<gene>
    <name evidence="8" type="ORF">DICPUDRAFT_152778</name>
</gene>
<dbReference type="Gene3D" id="2.130.10.10">
    <property type="entry name" value="YVTN repeat-like/Quinoprotein amine dehydrogenase"/>
    <property type="match status" value="1"/>
</dbReference>
<keyword evidence="5" id="KW-0508">mRNA splicing</keyword>
<dbReference type="InterPro" id="IPR052234">
    <property type="entry name" value="U5_snRNP_Component"/>
</dbReference>
<dbReference type="PROSITE" id="PS50082">
    <property type="entry name" value="WD_REPEATS_2"/>
    <property type="match status" value="6"/>
</dbReference>
<dbReference type="OrthoDB" id="1068471at2759"/>
<evidence type="ECO:0000256" key="1">
    <source>
        <dbReference type="ARBA" id="ARBA00004123"/>
    </source>
</evidence>
<comment type="subcellular location">
    <subcellularLocation>
        <location evidence="1">Nucleus</location>
    </subcellularLocation>
</comment>
<feature type="repeat" description="WD" evidence="7">
    <location>
        <begin position="292"/>
        <end position="322"/>
    </location>
</feature>
<feature type="repeat" description="WD" evidence="7">
    <location>
        <begin position="188"/>
        <end position="229"/>
    </location>
</feature>
<keyword evidence="9" id="KW-1185">Reference proteome</keyword>
<dbReference type="PROSITE" id="PS50294">
    <property type="entry name" value="WD_REPEATS_REGION"/>
    <property type="match status" value="6"/>
</dbReference>
<evidence type="ECO:0000256" key="4">
    <source>
        <dbReference type="ARBA" id="ARBA00022737"/>
    </source>
</evidence>
<dbReference type="PANTHER" id="PTHR44006">
    <property type="entry name" value="U5 SMALL NUCLEAR RIBONUCLEOPROTEIN 40 KDA PROTEIN"/>
    <property type="match status" value="1"/>
</dbReference>
<evidence type="ECO:0000256" key="3">
    <source>
        <dbReference type="ARBA" id="ARBA00022664"/>
    </source>
</evidence>
<dbReference type="KEGG" id="dpp:DICPUDRAFT_152778"/>
<dbReference type="InterPro" id="IPR036322">
    <property type="entry name" value="WD40_repeat_dom_sf"/>
</dbReference>
<dbReference type="PANTHER" id="PTHR44006:SF1">
    <property type="entry name" value="U5 SMALL NUCLEAR RIBONUCLEOPROTEIN 40 KDA PROTEIN"/>
    <property type="match status" value="1"/>
</dbReference>
<keyword evidence="6" id="KW-0539">Nucleus</keyword>
<name>F0ZM92_DICPU</name>
<keyword evidence="3" id="KW-0507">mRNA processing</keyword>
<dbReference type="EMBL" id="GL871077">
    <property type="protein sequence ID" value="EGC34957.1"/>
    <property type="molecule type" value="Genomic_DNA"/>
</dbReference>
<keyword evidence="2 7" id="KW-0853">WD repeat</keyword>
<dbReference type="GeneID" id="10501953"/>
<keyword evidence="4" id="KW-0677">Repeat</keyword>
<dbReference type="AlphaFoldDB" id="F0ZM92"/>
<feature type="repeat" description="WD" evidence="7">
    <location>
        <begin position="104"/>
        <end position="145"/>
    </location>
</feature>
<dbReference type="InterPro" id="IPR001680">
    <property type="entry name" value="WD40_rpt"/>
</dbReference>
<evidence type="ECO:0000256" key="5">
    <source>
        <dbReference type="ARBA" id="ARBA00023187"/>
    </source>
</evidence>
<dbReference type="PROSITE" id="PS00678">
    <property type="entry name" value="WD_REPEATS_1"/>
    <property type="match status" value="2"/>
</dbReference>
<evidence type="ECO:0000256" key="6">
    <source>
        <dbReference type="ARBA" id="ARBA00023242"/>
    </source>
</evidence>
<evidence type="ECO:0000313" key="8">
    <source>
        <dbReference type="EMBL" id="EGC34957.1"/>
    </source>
</evidence>
<dbReference type="OMA" id="IWDIRPY"/>
<dbReference type="GO" id="GO:0006397">
    <property type="term" value="P:mRNA processing"/>
    <property type="evidence" value="ECO:0007669"/>
    <property type="project" value="UniProtKB-KW"/>
</dbReference>
<dbReference type="STRING" id="5786.F0ZM92"/>
<sequence>MDNKRKNENGIVLVDNNNNGSSGGRIKKQKGELAVITKGEGREIILGTERTSKLEHPIIQLTGHKGEVYTCKFNSYGTALASGGFDKEIFLWNVYGECINYSVLKGHKGTILELHWSTDSNEIYSACTDKSIGVWDANKGELIKRIREHTAVVNSCYPARRGPPLVASGSDDGTARVFDTRSKGSTHTLKHKYPITSVCFSDASDQLISGGLDNIIRIWDLRNDEEPLITMNGHQDTISGMSVSKDGAYLLSNSMDNTLRQWDIRPYAPQNRNIKTFIGAQNNFEKNLIKCSFSPDSRRVATGSSDRQVYIWDSNTTKIQYCLPGHNGTVNEVAFHPNEPIIASASSDKSIYLGEIKL</sequence>
<dbReference type="eggNOG" id="KOG0265">
    <property type="taxonomic scope" value="Eukaryota"/>
</dbReference>
<reference evidence="9" key="1">
    <citation type="journal article" date="2011" name="Genome Biol.">
        <title>Comparative genomics of the social amoebae Dictyostelium discoideum and Dictyostelium purpureum.</title>
        <authorList>
            <consortium name="US DOE Joint Genome Institute (JGI-PGF)"/>
            <person name="Sucgang R."/>
            <person name="Kuo A."/>
            <person name="Tian X."/>
            <person name="Salerno W."/>
            <person name="Parikh A."/>
            <person name="Feasley C.L."/>
            <person name="Dalin E."/>
            <person name="Tu H."/>
            <person name="Huang E."/>
            <person name="Barry K."/>
            <person name="Lindquist E."/>
            <person name="Shapiro H."/>
            <person name="Bruce D."/>
            <person name="Schmutz J."/>
            <person name="Salamov A."/>
            <person name="Fey P."/>
            <person name="Gaudet P."/>
            <person name="Anjard C."/>
            <person name="Babu M.M."/>
            <person name="Basu S."/>
            <person name="Bushmanova Y."/>
            <person name="van der Wel H."/>
            <person name="Katoh-Kurasawa M."/>
            <person name="Dinh C."/>
            <person name="Coutinho P.M."/>
            <person name="Saito T."/>
            <person name="Elias M."/>
            <person name="Schaap P."/>
            <person name="Kay R.R."/>
            <person name="Henrissat B."/>
            <person name="Eichinger L."/>
            <person name="Rivero F."/>
            <person name="Putnam N.H."/>
            <person name="West C.M."/>
            <person name="Loomis W.F."/>
            <person name="Chisholm R.L."/>
            <person name="Shaulsky G."/>
            <person name="Strassmann J.E."/>
            <person name="Queller D.C."/>
            <person name="Kuspa A."/>
            <person name="Grigoriev I.V."/>
        </authorList>
    </citation>
    <scope>NUCLEOTIDE SEQUENCE [LARGE SCALE GENOMIC DNA]</scope>
    <source>
        <strain evidence="9">QSDP1</strain>
    </source>
</reference>
<dbReference type="SMART" id="SM00320">
    <property type="entry name" value="WD40"/>
    <property type="match status" value="7"/>
</dbReference>
<feature type="repeat" description="WD" evidence="7">
    <location>
        <begin position="231"/>
        <end position="265"/>
    </location>
</feature>
<evidence type="ECO:0000256" key="7">
    <source>
        <dbReference type="PROSITE-ProRule" id="PRU00221"/>
    </source>
</evidence>
<dbReference type="RefSeq" id="XP_003288538.1">
    <property type="nucleotide sequence ID" value="XM_003288490.1"/>
</dbReference>
<accession>F0ZM92</accession>
<dbReference type="InterPro" id="IPR019775">
    <property type="entry name" value="WD40_repeat_CS"/>
</dbReference>
<feature type="repeat" description="WD" evidence="7">
    <location>
        <begin position="61"/>
        <end position="94"/>
    </location>
</feature>
<dbReference type="GO" id="GO:0000375">
    <property type="term" value="P:RNA splicing, via transesterification reactions"/>
    <property type="evidence" value="ECO:0007669"/>
    <property type="project" value="UniProtKB-ARBA"/>
</dbReference>
<organism evidence="8 9">
    <name type="scientific">Dictyostelium purpureum</name>
    <name type="common">Slime mold</name>
    <dbReference type="NCBI Taxonomy" id="5786"/>
    <lineage>
        <taxon>Eukaryota</taxon>
        <taxon>Amoebozoa</taxon>
        <taxon>Evosea</taxon>
        <taxon>Eumycetozoa</taxon>
        <taxon>Dictyostelia</taxon>
        <taxon>Dictyosteliales</taxon>
        <taxon>Dictyosteliaceae</taxon>
        <taxon>Dictyostelium</taxon>
    </lineage>
</organism>